<reference evidence="3" key="1">
    <citation type="journal article" date="2008" name="Nat. Genet.">
        <title>The Pristionchus pacificus genome provides a unique perspective on nematode lifestyle and parasitism.</title>
        <authorList>
            <person name="Dieterich C."/>
            <person name="Clifton S.W."/>
            <person name="Schuster L.N."/>
            <person name="Chinwalla A."/>
            <person name="Delehaunty K."/>
            <person name="Dinkelacker I."/>
            <person name="Fulton L."/>
            <person name="Fulton R."/>
            <person name="Godfrey J."/>
            <person name="Minx P."/>
            <person name="Mitreva M."/>
            <person name="Roeseler W."/>
            <person name="Tian H."/>
            <person name="Witte H."/>
            <person name="Yang S.P."/>
            <person name="Wilson R.K."/>
            <person name="Sommer R.J."/>
        </authorList>
    </citation>
    <scope>NUCLEOTIDE SEQUENCE [LARGE SCALE GENOMIC DNA]</scope>
    <source>
        <strain evidence="3">PS312</strain>
    </source>
</reference>
<feature type="region of interest" description="Disordered" evidence="1">
    <location>
        <begin position="170"/>
        <end position="278"/>
    </location>
</feature>
<feature type="compositionally biased region" description="Polar residues" evidence="1">
    <location>
        <begin position="28"/>
        <end position="38"/>
    </location>
</feature>
<feature type="compositionally biased region" description="Basic and acidic residues" evidence="1">
    <location>
        <begin position="230"/>
        <end position="272"/>
    </location>
</feature>
<dbReference type="AlphaFoldDB" id="A0A2A6BN01"/>
<evidence type="ECO:0000313" key="3">
    <source>
        <dbReference type="Proteomes" id="UP000005239"/>
    </source>
</evidence>
<protein>
    <submittedName>
        <fullName evidence="2">Uncharacterized protein</fullName>
    </submittedName>
</protein>
<accession>A0A8R1ULE5</accession>
<dbReference type="EnsemblMetazoa" id="PPA32734.1">
    <property type="protein sequence ID" value="PPA32734.1"/>
    <property type="gene ID" value="WBGene00205594"/>
</dbReference>
<accession>A0A2A6BN01</accession>
<name>A0A2A6BN01_PRIPA</name>
<feature type="compositionally biased region" description="Basic residues" evidence="1">
    <location>
        <begin position="214"/>
        <end position="229"/>
    </location>
</feature>
<keyword evidence="3" id="KW-1185">Reference proteome</keyword>
<evidence type="ECO:0000313" key="2">
    <source>
        <dbReference type="EnsemblMetazoa" id="PPA32734.1"/>
    </source>
</evidence>
<proteinExistence type="predicted"/>
<evidence type="ECO:0000256" key="1">
    <source>
        <dbReference type="SAM" id="MobiDB-lite"/>
    </source>
</evidence>
<organism evidence="2 3">
    <name type="scientific">Pristionchus pacificus</name>
    <name type="common">Parasitic nematode worm</name>
    <dbReference type="NCBI Taxonomy" id="54126"/>
    <lineage>
        <taxon>Eukaryota</taxon>
        <taxon>Metazoa</taxon>
        <taxon>Ecdysozoa</taxon>
        <taxon>Nematoda</taxon>
        <taxon>Chromadorea</taxon>
        <taxon>Rhabditida</taxon>
        <taxon>Rhabditina</taxon>
        <taxon>Diplogasteromorpha</taxon>
        <taxon>Diplogasteroidea</taxon>
        <taxon>Neodiplogasteridae</taxon>
        <taxon>Pristionchus</taxon>
    </lineage>
</organism>
<feature type="compositionally biased region" description="Acidic residues" evidence="1">
    <location>
        <begin position="197"/>
        <end position="207"/>
    </location>
</feature>
<dbReference type="Proteomes" id="UP000005239">
    <property type="component" value="Unassembled WGS sequence"/>
</dbReference>
<reference evidence="2" key="2">
    <citation type="submission" date="2022-06" db="UniProtKB">
        <authorList>
            <consortium name="EnsemblMetazoa"/>
        </authorList>
    </citation>
    <scope>IDENTIFICATION</scope>
    <source>
        <strain evidence="2">PS312</strain>
    </source>
</reference>
<feature type="region of interest" description="Disordered" evidence="1">
    <location>
        <begin position="1"/>
        <end position="38"/>
    </location>
</feature>
<gene>
    <name evidence="2" type="primary">WBGene00205594</name>
</gene>
<sequence>MSDAETSDEKYDDGDWMLKELSADESGEPSSSNNDNLPVSCSRYLSTANETAVIVNLKKRYVENMQRLIRTCRHEVANLTTERDTAYRRLAAREASRIKPEKAEKGHYENTVLLTFKNVSELGSWIAVQRIDMEGGNGSDWLRSGNQRKIVAKGDGAMAKKDERIIIKKEMRTMRTQTEAGDDGEKEMISKKREEEKWDDEIDDVSSEDGSLRDRKRRKRSRSREMKKRRNDDDDRLRRIEEVKNRKKELERQLESQRSKGERIGRREDGRNDRHRHL</sequence>
<feature type="compositionally biased region" description="Basic and acidic residues" evidence="1">
    <location>
        <begin position="186"/>
        <end position="196"/>
    </location>
</feature>